<feature type="compositionally biased region" description="Basic and acidic residues" evidence="1">
    <location>
        <begin position="125"/>
        <end position="148"/>
    </location>
</feature>
<dbReference type="AlphaFoldDB" id="W1VBC7"/>
<evidence type="ECO:0000313" key="2">
    <source>
        <dbReference type="EMBL" id="ETJ01279.1"/>
    </source>
</evidence>
<reference evidence="2 3" key="1">
    <citation type="submission" date="2013-12" db="EMBL/GenBank/DDBJ databases">
        <title>A Varibaculum cambriense genome reconstructed from a premature infant gut community with otherwise low bacterial novelty that shifts toward anaerobic metabolism during the third week of life.</title>
        <authorList>
            <person name="Brown C.T."/>
            <person name="Sharon I."/>
            <person name="Thomas B.C."/>
            <person name="Castelle C.J."/>
            <person name="Morowitz M.J."/>
            <person name="Banfield J.F."/>
        </authorList>
    </citation>
    <scope>NUCLEOTIDE SEQUENCE [LARGE SCALE GENOMIC DNA]</scope>
    <source>
        <strain evidence="3">DORA_12</strain>
    </source>
</reference>
<dbReference type="EMBL" id="AZLV01001105">
    <property type="protein sequence ID" value="ETJ01279.1"/>
    <property type="molecule type" value="Genomic_DNA"/>
</dbReference>
<comment type="caution">
    <text evidence="2">The sequence shown here is derived from an EMBL/GenBank/DDBJ whole genome shotgun (WGS) entry which is preliminary data.</text>
</comment>
<protein>
    <submittedName>
        <fullName evidence="2">Uncharacterized protein</fullName>
    </submittedName>
</protein>
<feature type="region of interest" description="Disordered" evidence="1">
    <location>
        <begin position="79"/>
        <end position="148"/>
    </location>
</feature>
<evidence type="ECO:0000256" key="1">
    <source>
        <dbReference type="SAM" id="MobiDB-lite"/>
    </source>
</evidence>
<name>W1VBC7_9ACTO</name>
<gene>
    <name evidence="2" type="ORF">Q605_AUC01105G0002</name>
</gene>
<accession>W1VBC7</accession>
<evidence type="ECO:0000313" key="3">
    <source>
        <dbReference type="Proteomes" id="UP000018852"/>
    </source>
</evidence>
<dbReference type="Proteomes" id="UP000018852">
    <property type="component" value="Unassembled WGS sequence"/>
</dbReference>
<sequence length="148" mass="16118">CRVLCRSRRVPDSPGSLSLRCVVRRVLEGACQQEQADVEVDAQRGAQQRWVRQLKGVGAQDVGHVQRGTERVGHTACEGQCQLGREEPDEEDPLRAGTRRHDSRARVCDARQGKAGSKRPGCGGKRVDAAGRAVGHAEDERQAKNKSG</sequence>
<feature type="non-terminal residue" evidence="2">
    <location>
        <position position="1"/>
    </location>
</feature>
<organism evidence="2 3">
    <name type="scientific">Actinomyces urogenitalis DORA_12</name>
    <dbReference type="NCBI Taxonomy" id="1403939"/>
    <lineage>
        <taxon>Bacteria</taxon>
        <taxon>Bacillati</taxon>
        <taxon>Actinomycetota</taxon>
        <taxon>Actinomycetes</taxon>
        <taxon>Actinomycetales</taxon>
        <taxon>Actinomycetaceae</taxon>
        <taxon>Actinomyces</taxon>
    </lineage>
</organism>
<proteinExistence type="predicted"/>